<feature type="transmembrane region" description="Helical" evidence="2">
    <location>
        <begin position="25"/>
        <end position="45"/>
    </location>
</feature>
<dbReference type="EMBL" id="JAACJL010000031">
    <property type="protein sequence ID" value="KAF4616939.1"/>
    <property type="molecule type" value="Genomic_DNA"/>
</dbReference>
<feature type="compositionally biased region" description="Low complexity" evidence="1">
    <location>
        <begin position="1"/>
        <end position="15"/>
    </location>
</feature>
<keyword evidence="4" id="KW-1185">Reference proteome</keyword>
<feature type="region of interest" description="Disordered" evidence="1">
    <location>
        <begin position="255"/>
        <end position="275"/>
    </location>
</feature>
<accession>A0A8H4QT86</accession>
<feature type="region of interest" description="Disordered" evidence="1">
    <location>
        <begin position="197"/>
        <end position="219"/>
    </location>
</feature>
<evidence type="ECO:0000256" key="2">
    <source>
        <dbReference type="SAM" id="Phobius"/>
    </source>
</evidence>
<evidence type="ECO:0000313" key="3">
    <source>
        <dbReference type="EMBL" id="KAF4616939.1"/>
    </source>
</evidence>
<protein>
    <submittedName>
        <fullName evidence="3">Uncharacterized protein</fullName>
    </submittedName>
</protein>
<keyword evidence="2" id="KW-1133">Transmembrane helix</keyword>
<feature type="transmembrane region" description="Helical" evidence="2">
    <location>
        <begin position="126"/>
        <end position="149"/>
    </location>
</feature>
<feature type="region of interest" description="Disordered" evidence="1">
    <location>
        <begin position="1"/>
        <end position="20"/>
    </location>
</feature>
<comment type="caution">
    <text evidence="3">The sequence shown here is derived from an EMBL/GenBank/DDBJ whole genome shotgun (WGS) entry which is preliminary data.</text>
</comment>
<keyword evidence="2" id="KW-0472">Membrane</keyword>
<gene>
    <name evidence="3" type="ORF">D9613_008957</name>
</gene>
<sequence>MSSASTSSSSSPASDESTERKVPKWVPVSAFIGTSLALAIPLLMIRRNRTSSSHTASRVALSSTSAAPPRRKSLNATASLPVSTSSSAAAATSSPHVNLLEKPTESEANPSLMSALSQLTGSSAMLAAKAFAIATALVGVSAYGAIWGVKTSLGVDDARQFGLRMRSILWTLAPSLTSRIHRAPETEEERHALREVLPPSFSSSSPPPPSSSLEPPYVEKPKWSWPEAEKRLQRAYEEGGFPLWAKVAMREVEEEARLERERREREVRIDMEGKP</sequence>
<proteinExistence type="predicted"/>
<evidence type="ECO:0000256" key="1">
    <source>
        <dbReference type="SAM" id="MobiDB-lite"/>
    </source>
</evidence>
<feature type="region of interest" description="Disordered" evidence="1">
    <location>
        <begin position="54"/>
        <end position="80"/>
    </location>
</feature>
<feature type="compositionally biased region" description="Polar residues" evidence="1">
    <location>
        <begin position="54"/>
        <end position="66"/>
    </location>
</feature>
<name>A0A8H4QT86_9AGAR</name>
<dbReference type="Proteomes" id="UP000521872">
    <property type="component" value="Unassembled WGS sequence"/>
</dbReference>
<organism evidence="3 4">
    <name type="scientific">Agrocybe pediades</name>
    <dbReference type="NCBI Taxonomy" id="84607"/>
    <lineage>
        <taxon>Eukaryota</taxon>
        <taxon>Fungi</taxon>
        <taxon>Dikarya</taxon>
        <taxon>Basidiomycota</taxon>
        <taxon>Agaricomycotina</taxon>
        <taxon>Agaricomycetes</taxon>
        <taxon>Agaricomycetidae</taxon>
        <taxon>Agaricales</taxon>
        <taxon>Agaricineae</taxon>
        <taxon>Strophariaceae</taxon>
        <taxon>Agrocybe</taxon>
    </lineage>
</organism>
<dbReference type="AlphaFoldDB" id="A0A8H4QT86"/>
<evidence type="ECO:0000313" key="4">
    <source>
        <dbReference type="Proteomes" id="UP000521872"/>
    </source>
</evidence>
<keyword evidence="2" id="KW-0812">Transmembrane</keyword>
<reference evidence="3 4" key="1">
    <citation type="submission" date="2019-12" db="EMBL/GenBank/DDBJ databases">
        <authorList>
            <person name="Floudas D."/>
            <person name="Bentzer J."/>
            <person name="Ahren D."/>
            <person name="Johansson T."/>
            <person name="Persson P."/>
            <person name="Tunlid A."/>
        </authorList>
    </citation>
    <scope>NUCLEOTIDE SEQUENCE [LARGE SCALE GENOMIC DNA]</scope>
    <source>
        <strain evidence="3 4">CBS 102.39</strain>
    </source>
</reference>